<organism evidence="8 9">
    <name type="scientific">Pseudozyma flocculosa</name>
    <dbReference type="NCBI Taxonomy" id="84751"/>
    <lineage>
        <taxon>Eukaryota</taxon>
        <taxon>Fungi</taxon>
        <taxon>Dikarya</taxon>
        <taxon>Basidiomycota</taxon>
        <taxon>Ustilaginomycotina</taxon>
        <taxon>Ustilaginomycetes</taxon>
        <taxon>Ustilaginales</taxon>
        <taxon>Ustilaginaceae</taxon>
        <taxon>Pseudozyma</taxon>
    </lineage>
</organism>
<sequence length="675" mass="74299">MLPAKTCLLALASYLALAASVHAVPSTYQRPFAINVAAPADDARLATLIGHDDVAVDYPVDAQRLSRLTPRLMPGYYNRLARKHQRQLEHQTQRNHMLHRSSVVKQPSNFLAELSAKLLGGTAEADAIDRDHNIYQPAYLTQPLDHFGNTTQATFEQKFYYSLRHYRPASQRPDGEAVPVFILDSGEAAVEARLPFLESGILDILAKATGGIGIVLEHRYYGTSTPNRTALGPGETWGTDELRWLTNKQALEDSAQFIRRLRIDGTENGEKRKVIYYGGSYPGVRSAHMRLLYPDLVHGAIASSAVVAAIDEFPEYFYPIARGADARCSQAIQAAVAGIDEILAPDPLAGSKQVKRNETEARQLLDLFGLKELTEPADLANLLAAPLGAFQSLNWDPNVTSTEFGDLCHTLTHYGTKGYGTMSKSASMVASGLSVSREVHAYAKFIRSHYVLPCLRGDHGHGGGDDDDDDGGNPLMLASRPHTGAEGEQSRADACFGSGDLSSFVNATKLTAGKAWTYQYCTTWGYIMTSPPVAAAWTKEGRPIASGPKLISTLVDYDFAHDICVRGFPKGEVNEVPPRPRVDEVNELGGFDIQMDRLAFVDGQFDPWRPATLHSEEFNYGGARPDTVLRPFQLIPHCWHHCDENGVRDPAKTAKRVQKIHDAQIGYVREWLKMD</sequence>
<dbReference type="PANTHER" id="PTHR11010:SF117">
    <property type="entry name" value="SERINE PROTEASE 16"/>
    <property type="match status" value="1"/>
</dbReference>
<dbReference type="GO" id="GO:0006508">
    <property type="term" value="P:proteolysis"/>
    <property type="evidence" value="ECO:0007669"/>
    <property type="project" value="UniProtKB-KW"/>
</dbReference>
<feature type="region of interest" description="Disordered" evidence="6">
    <location>
        <begin position="461"/>
        <end position="490"/>
    </location>
</feature>
<feature type="chain" id="PRO_5022797602" evidence="7">
    <location>
        <begin position="24"/>
        <end position="675"/>
    </location>
</feature>
<dbReference type="PANTHER" id="PTHR11010">
    <property type="entry name" value="PROTEASE S28 PRO-X CARBOXYPEPTIDASE-RELATED"/>
    <property type="match status" value="1"/>
</dbReference>
<dbReference type="InterPro" id="IPR008758">
    <property type="entry name" value="Peptidase_S28"/>
</dbReference>
<evidence type="ECO:0000256" key="6">
    <source>
        <dbReference type="SAM" id="MobiDB-lite"/>
    </source>
</evidence>
<dbReference type="Gene3D" id="3.40.50.1820">
    <property type="entry name" value="alpha/beta hydrolase"/>
    <property type="match status" value="2"/>
</dbReference>
<dbReference type="AlphaFoldDB" id="A0A5C3EQS1"/>
<keyword evidence="5" id="KW-0325">Glycoprotein</keyword>
<dbReference type="InterPro" id="IPR029058">
    <property type="entry name" value="AB_hydrolase_fold"/>
</dbReference>
<keyword evidence="2" id="KW-0645">Protease</keyword>
<dbReference type="GO" id="GO:0008239">
    <property type="term" value="F:dipeptidyl-peptidase activity"/>
    <property type="evidence" value="ECO:0007669"/>
    <property type="project" value="TreeGrafter"/>
</dbReference>
<dbReference type="GO" id="GO:0070008">
    <property type="term" value="F:serine-type exopeptidase activity"/>
    <property type="evidence" value="ECO:0007669"/>
    <property type="project" value="InterPro"/>
</dbReference>
<proteinExistence type="inferred from homology"/>
<evidence type="ECO:0000313" key="8">
    <source>
        <dbReference type="EMBL" id="SPO34548.1"/>
    </source>
</evidence>
<evidence type="ECO:0000256" key="7">
    <source>
        <dbReference type="SAM" id="SignalP"/>
    </source>
</evidence>
<keyword evidence="9" id="KW-1185">Reference proteome</keyword>
<evidence type="ECO:0000256" key="3">
    <source>
        <dbReference type="ARBA" id="ARBA00022729"/>
    </source>
</evidence>
<accession>A0A5C3EQS1</accession>
<dbReference type="Proteomes" id="UP000323386">
    <property type="component" value="Unassembled WGS sequence"/>
</dbReference>
<evidence type="ECO:0000256" key="1">
    <source>
        <dbReference type="ARBA" id="ARBA00011079"/>
    </source>
</evidence>
<protein>
    <submittedName>
        <fullName evidence="8">Uncharacterized protein</fullName>
    </submittedName>
</protein>
<reference evidence="8 9" key="1">
    <citation type="submission" date="2018-03" db="EMBL/GenBank/DDBJ databases">
        <authorList>
            <person name="Guldener U."/>
        </authorList>
    </citation>
    <scope>NUCLEOTIDE SEQUENCE [LARGE SCALE GENOMIC DNA]</scope>
    <source>
        <strain evidence="8 9">DAOM196992</strain>
    </source>
</reference>
<evidence type="ECO:0000256" key="2">
    <source>
        <dbReference type="ARBA" id="ARBA00022670"/>
    </source>
</evidence>
<dbReference type="OrthoDB" id="2130629at2759"/>
<dbReference type="SUPFAM" id="SSF53474">
    <property type="entry name" value="alpha/beta-Hydrolases"/>
    <property type="match status" value="1"/>
</dbReference>
<evidence type="ECO:0000313" key="9">
    <source>
        <dbReference type="Proteomes" id="UP000323386"/>
    </source>
</evidence>
<dbReference type="Pfam" id="PF05577">
    <property type="entry name" value="Peptidase_S28"/>
    <property type="match status" value="1"/>
</dbReference>
<evidence type="ECO:0000256" key="5">
    <source>
        <dbReference type="ARBA" id="ARBA00023180"/>
    </source>
</evidence>
<comment type="similarity">
    <text evidence="1">Belongs to the peptidase S28 family.</text>
</comment>
<name>A0A5C3EQS1_9BASI</name>
<evidence type="ECO:0000256" key="4">
    <source>
        <dbReference type="ARBA" id="ARBA00022801"/>
    </source>
</evidence>
<keyword evidence="3 7" id="KW-0732">Signal</keyword>
<dbReference type="EMBL" id="OOIP01000001">
    <property type="protein sequence ID" value="SPO34548.1"/>
    <property type="molecule type" value="Genomic_DNA"/>
</dbReference>
<keyword evidence="4" id="KW-0378">Hydrolase</keyword>
<gene>
    <name evidence="8" type="ORF">PSFLO_00019</name>
</gene>
<feature type="signal peptide" evidence="7">
    <location>
        <begin position="1"/>
        <end position="23"/>
    </location>
</feature>